<gene>
    <name evidence="7" type="ORF">PTI97_11410</name>
</gene>
<comment type="similarity">
    <text evidence="1 4">Belongs to the D-isomer specific 2-hydroxyacid dehydrogenase family.</text>
</comment>
<organism evidence="7 8">
    <name type="scientific">Exiguobacterium marinum</name>
    <dbReference type="NCBI Taxonomy" id="273528"/>
    <lineage>
        <taxon>Bacteria</taxon>
        <taxon>Bacillati</taxon>
        <taxon>Bacillota</taxon>
        <taxon>Bacilli</taxon>
        <taxon>Bacillales</taxon>
        <taxon>Bacillales Family XII. Incertae Sedis</taxon>
        <taxon>Exiguobacterium</taxon>
    </lineage>
</organism>
<keyword evidence="2 4" id="KW-0560">Oxidoreductase</keyword>
<dbReference type="Gene3D" id="3.40.50.720">
    <property type="entry name" value="NAD(P)-binding Rossmann-like Domain"/>
    <property type="match status" value="2"/>
</dbReference>
<evidence type="ECO:0000256" key="4">
    <source>
        <dbReference type="RuleBase" id="RU003719"/>
    </source>
</evidence>
<evidence type="ECO:0000259" key="6">
    <source>
        <dbReference type="Pfam" id="PF02826"/>
    </source>
</evidence>
<evidence type="ECO:0000256" key="2">
    <source>
        <dbReference type="ARBA" id="ARBA00023002"/>
    </source>
</evidence>
<feature type="domain" description="D-isomer specific 2-hydroxyacid dehydrogenase catalytic" evidence="5">
    <location>
        <begin position="17"/>
        <end position="298"/>
    </location>
</feature>
<protein>
    <submittedName>
        <fullName evidence="7">NAD(P)-dependent oxidoreductase</fullName>
    </submittedName>
</protein>
<keyword evidence="3" id="KW-0520">NAD</keyword>
<dbReference type="Pfam" id="PF00389">
    <property type="entry name" value="2-Hacid_dh"/>
    <property type="match status" value="1"/>
</dbReference>
<evidence type="ECO:0000259" key="5">
    <source>
        <dbReference type="Pfam" id="PF00389"/>
    </source>
</evidence>
<dbReference type="InterPro" id="IPR036291">
    <property type="entry name" value="NAD(P)-bd_dom_sf"/>
</dbReference>
<dbReference type="PROSITE" id="PS00671">
    <property type="entry name" value="D_2_HYDROXYACID_DH_3"/>
    <property type="match status" value="1"/>
</dbReference>
<sequence>MNVLVTGMRLSLNQKEQLEQIGCKVTMLEQESDISLQDVTKVEVLVCQNIFAYRQVEEFPQLKIVQAVSAGLDRLPLEELKERGIEVYNAGDTYAAPMAEWVIWQLLDFMKHGASLREKQSNRKWEKERRLLELTGKTVTLLGVGHVSEAIATRLRPFGVRLIGVGHREKVVSFVDQYVLMNELHDVLRESDVIILALPLTEDTYHLINEETLGVMKEDAILMNVARGAIIDEAALVSVLREGKFFGVSLDVFASEPLPSAHPLYDFDWVSISPHNSYVSDQVNDRLFSNILSNLKQVHTNHER</sequence>
<dbReference type="InterPro" id="IPR006139">
    <property type="entry name" value="D-isomer_2_OHA_DH_cat_dom"/>
</dbReference>
<proteinExistence type="inferred from homology"/>
<dbReference type="InterPro" id="IPR006140">
    <property type="entry name" value="D-isomer_DH_NAD-bd"/>
</dbReference>
<accession>A0ABY7X3B3</accession>
<dbReference type="Proteomes" id="UP001213680">
    <property type="component" value="Chromosome"/>
</dbReference>
<evidence type="ECO:0000313" key="8">
    <source>
        <dbReference type="Proteomes" id="UP001213680"/>
    </source>
</evidence>
<dbReference type="InterPro" id="IPR029753">
    <property type="entry name" value="D-isomer_DH_CS"/>
</dbReference>
<dbReference type="EMBL" id="CP118099">
    <property type="protein sequence ID" value="WDH75424.1"/>
    <property type="molecule type" value="Genomic_DNA"/>
</dbReference>
<evidence type="ECO:0000256" key="1">
    <source>
        <dbReference type="ARBA" id="ARBA00005854"/>
    </source>
</evidence>
<keyword evidence="8" id="KW-1185">Reference proteome</keyword>
<reference evidence="7 8" key="1">
    <citation type="submission" date="2023-02" db="EMBL/GenBank/DDBJ databases">
        <title>A bacterium isolated from plastisphere.</title>
        <authorList>
            <person name="Sun Y."/>
        </authorList>
    </citation>
    <scope>NUCLEOTIDE SEQUENCE [LARGE SCALE GENOMIC DNA]</scope>
    <source>
        <strain evidence="8">a-1</strain>
    </source>
</reference>
<dbReference type="PANTHER" id="PTHR43333">
    <property type="entry name" value="2-HACID_DH_C DOMAIN-CONTAINING PROTEIN"/>
    <property type="match status" value="1"/>
</dbReference>
<evidence type="ECO:0000313" key="7">
    <source>
        <dbReference type="EMBL" id="WDH75424.1"/>
    </source>
</evidence>
<dbReference type="SUPFAM" id="SSF52283">
    <property type="entry name" value="Formate/glycerate dehydrogenase catalytic domain-like"/>
    <property type="match status" value="1"/>
</dbReference>
<name>A0ABY7X3B3_9BACL</name>
<dbReference type="PANTHER" id="PTHR43333:SF1">
    <property type="entry name" value="D-ISOMER SPECIFIC 2-HYDROXYACID DEHYDROGENASE NAD-BINDING DOMAIN-CONTAINING PROTEIN"/>
    <property type="match status" value="1"/>
</dbReference>
<dbReference type="SUPFAM" id="SSF51735">
    <property type="entry name" value="NAD(P)-binding Rossmann-fold domains"/>
    <property type="match status" value="1"/>
</dbReference>
<dbReference type="RefSeq" id="WP_274356584.1">
    <property type="nucleotide sequence ID" value="NZ_CP118099.1"/>
</dbReference>
<dbReference type="Pfam" id="PF02826">
    <property type="entry name" value="2-Hacid_dh_C"/>
    <property type="match status" value="1"/>
</dbReference>
<evidence type="ECO:0000256" key="3">
    <source>
        <dbReference type="ARBA" id="ARBA00023027"/>
    </source>
</evidence>
<feature type="domain" description="D-isomer specific 2-hydroxyacid dehydrogenase NAD-binding" evidence="6">
    <location>
        <begin position="104"/>
        <end position="276"/>
    </location>
</feature>